<name>A0ABP5LBG6_9ACTN</name>
<organism evidence="1 2">
    <name type="scientific">Actinomadura napierensis</name>
    <dbReference type="NCBI Taxonomy" id="267854"/>
    <lineage>
        <taxon>Bacteria</taxon>
        <taxon>Bacillati</taxon>
        <taxon>Actinomycetota</taxon>
        <taxon>Actinomycetes</taxon>
        <taxon>Streptosporangiales</taxon>
        <taxon>Thermomonosporaceae</taxon>
        <taxon>Actinomadura</taxon>
    </lineage>
</organism>
<sequence length="776" mass="81086">MTDGTDVHLPPGTIQLYDHFRPGLEAGTYQISVRQTVQGMDTGTYFVPHVQSFTVAGPRFALAPGDIGEQFPPADSNGVYGNVLPSIVLNHRTLPWERAVSGDPAVPWLALLTFQAGEVLPDPATSLPLRVSTVAEFLTSPDPGVLVPRIPAASIPADVLAGTMTSVVVPLAAFTAVAPSLPEAALLAHVRQIDTAHQAESAASSDGWYSVVVGNRLPGSTVAADGTGTRSLACLVSIEGLTEYLPGGAGRSQASSVRLAVLASWSFVSNPAATEDFAQLMGGLVAPGAALLPRVPVPASAPPSPATKRLAEGYVPLSYHTATGEDTFAWYRGPFSPVVPPPLPVRSHQIGHYAAASDVTIYLEDQGVFDLSYAVAFEAGRLAALSDRAFAVALVNGRRAAYRALGDVAGRLTWGRLARAEARPPQRPVGPRWAWRHFGALLKDGMGAELSAALGQAAETPAAPPVHPAAAMAPVVRTAADPVAATRGLLAHAEVQGVLADHVTDAMDPVTDWLARLALLHQVPFRHLVPDERMLPVESIRFFYLDENWIAALTDGALSIGVEGSRDLELHAAWGASITRTVAEKVGRVRADRRERPDLVVPTGPAVGLAATAAPPARAGFLLRSAAVSGWPGLVVQADGGATPLLRLDRLSDTVLLAIFDGVPGSVTFGEPWHGLRFGLAAGNLLHLRAPDGTALNTRFPAAGTGDVLSGYTRPVTGGIGRRVLTVAALAHALRGVLGDAAPMGSALLATQLFLTPQQLTFQGPTGRPGTQEESR</sequence>
<keyword evidence="2" id="KW-1185">Reference proteome</keyword>
<dbReference type="Proteomes" id="UP001501020">
    <property type="component" value="Unassembled WGS sequence"/>
</dbReference>
<gene>
    <name evidence="1" type="ORF">GCM10009727_42960</name>
</gene>
<accession>A0ABP5LBG6</accession>
<protein>
    <submittedName>
        <fullName evidence="1">Uncharacterized protein</fullName>
    </submittedName>
</protein>
<dbReference type="RefSeq" id="WP_344269781.1">
    <property type="nucleotide sequence ID" value="NZ_BAAAMR010000037.1"/>
</dbReference>
<proteinExistence type="predicted"/>
<evidence type="ECO:0000313" key="2">
    <source>
        <dbReference type="Proteomes" id="UP001501020"/>
    </source>
</evidence>
<dbReference type="EMBL" id="BAAAMR010000037">
    <property type="protein sequence ID" value="GAA2143742.1"/>
    <property type="molecule type" value="Genomic_DNA"/>
</dbReference>
<comment type="caution">
    <text evidence="1">The sequence shown here is derived from an EMBL/GenBank/DDBJ whole genome shotgun (WGS) entry which is preliminary data.</text>
</comment>
<evidence type="ECO:0000313" key="1">
    <source>
        <dbReference type="EMBL" id="GAA2143742.1"/>
    </source>
</evidence>
<reference evidence="2" key="1">
    <citation type="journal article" date="2019" name="Int. J. Syst. Evol. Microbiol.">
        <title>The Global Catalogue of Microorganisms (GCM) 10K type strain sequencing project: providing services to taxonomists for standard genome sequencing and annotation.</title>
        <authorList>
            <consortium name="The Broad Institute Genomics Platform"/>
            <consortium name="The Broad Institute Genome Sequencing Center for Infectious Disease"/>
            <person name="Wu L."/>
            <person name="Ma J."/>
        </authorList>
    </citation>
    <scope>NUCLEOTIDE SEQUENCE [LARGE SCALE GENOMIC DNA]</scope>
    <source>
        <strain evidence="2">JCM 13850</strain>
    </source>
</reference>